<dbReference type="Pfam" id="PF07963">
    <property type="entry name" value="N_methyl"/>
    <property type="match status" value="1"/>
</dbReference>
<dbReference type="EMBL" id="ANMO01000114">
    <property type="protein sequence ID" value="EMB16887.1"/>
    <property type="molecule type" value="Genomic_DNA"/>
</dbReference>
<dbReference type="AlphaFoldDB" id="M2AW10"/>
<dbReference type="InterPro" id="IPR012902">
    <property type="entry name" value="N_methyl_site"/>
</dbReference>
<keyword evidence="1" id="KW-0812">Transmembrane</keyword>
<dbReference type="Proteomes" id="UP000011529">
    <property type="component" value="Unassembled WGS sequence"/>
</dbReference>
<dbReference type="InterPro" id="IPR045584">
    <property type="entry name" value="Pilin-like"/>
</dbReference>
<sequence length="394" mass="41869">MSALMPLTQPVGLISGSSRTFKPSSRGFTLVELLIVMSIFLLISAIALPTVRTLISDQKVSQASRTIVAYLDEARSRAISEGRFVGVRIERASSASTVDFRTAAGVRLRQLRGVPPYSGEASDARVTFVYPLPTGVFPDPSLPDPPYDSTDVGLEFSGVRNQLLTLYTDSNSVLHNDDLYAPIKDGDLIELPGGRVFRLDFTGYTTGTDTVRATIDLDSPLSGSSTFPVTHQPVDGASVPYRIHRSPVVSTSQSLTFPRGIVVDMTYSGIGIDGNQFTPQGASANAAIDIVFGPDGRVETTSIDAVGNRGVPDGMIFLCIGDSDGLQPTTPFNADPRTPANLMNLDSLWIVINPTTGRCVVAPNASVSTTTSMPAALRDARSLAILSDTLDATP</sequence>
<organism evidence="2 3">
    <name type="scientific">Rhodopirellula europaea 6C</name>
    <dbReference type="NCBI Taxonomy" id="1263867"/>
    <lineage>
        <taxon>Bacteria</taxon>
        <taxon>Pseudomonadati</taxon>
        <taxon>Planctomycetota</taxon>
        <taxon>Planctomycetia</taxon>
        <taxon>Pirellulales</taxon>
        <taxon>Pirellulaceae</taxon>
        <taxon>Rhodopirellula</taxon>
    </lineage>
</organism>
<protein>
    <submittedName>
        <fullName evidence="2">Protein containing Prepilin-type cleavage/methylation</fullName>
    </submittedName>
</protein>
<reference evidence="2" key="2">
    <citation type="journal article" date="2013" name="Mar. Genomics">
        <title>Expression of sulfatases in Rhodopirellula baltica and the diversity of sulfatases in the genus Rhodopirellula.</title>
        <authorList>
            <person name="Wegner C.E."/>
            <person name="Richter-Heitmann T."/>
            <person name="Klindworth A."/>
            <person name="Klockow C."/>
            <person name="Richter M."/>
            <person name="Achstetter T."/>
            <person name="Glockner F.O."/>
            <person name="Harder J."/>
        </authorList>
    </citation>
    <scope>NUCLEOTIDE SEQUENCE [LARGE SCALE GENOMIC DNA]</scope>
    <source>
        <strain evidence="2">6C</strain>
    </source>
</reference>
<accession>M2AW10</accession>
<dbReference type="NCBIfam" id="TIGR02532">
    <property type="entry name" value="IV_pilin_GFxxxE"/>
    <property type="match status" value="1"/>
</dbReference>
<gene>
    <name evidence="2" type="ORF">RE6C_02376</name>
</gene>
<dbReference type="SUPFAM" id="SSF54523">
    <property type="entry name" value="Pili subunits"/>
    <property type="match status" value="1"/>
</dbReference>
<evidence type="ECO:0000313" key="2">
    <source>
        <dbReference type="EMBL" id="EMB16887.1"/>
    </source>
</evidence>
<keyword evidence="1" id="KW-0472">Membrane</keyword>
<keyword evidence="1" id="KW-1133">Transmembrane helix</keyword>
<dbReference type="PROSITE" id="PS00409">
    <property type="entry name" value="PROKAR_NTER_METHYL"/>
    <property type="match status" value="1"/>
</dbReference>
<proteinExistence type="predicted"/>
<evidence type="ECO:0000256" key="1">
    <source>
        <dbReference type="SAM" id="Phobius"/>
    </source>
</evidence>
<feature type="transmembrane region" description="Helical" evidence="1">
    <location>
        <begin position="27"/>
        <end position="48"/>
    </location>
</feature>
<dbReference type="Gene3D" id="3.30.700.10">
    <property type="entry name" value="Glycoprotein, Type 4 Pilin"/>
    <property type="match status" value="1"/>
</dbReference>
<keyword evidence="3" id="KW-1185">Reference proteome</keyword>
<dbReference type="RefSeq" id="WP_008656669.1">
    <property type="nucleotide sequence ID" value="NZ_ANMO01000114.1"/>
</dbReference>
<reference evidence="2" key="1">
    <citation type="submission" date="2012-11" db="EMBL/GenBank/DDBJ databases">
        <title>Permanent draft genomes of Rhodopirellula europaea strain SH398 and 6C.</title>
        <authorList>
            <person name="Richter M."/>
            <person name="Richter-Heitmann T."/>
            <person name="Frank C."/>
            <person name="Harder J."/>
            <person name="Glockner F.O."/>
        </authorList>
    </citation>
    <scope>NUCLEOTIDE SEQUENCE</scope>
    <source>
        <strain evidence="2">6C</strain>
    </source>
</reference>
<comment type="caution">
    <text evidence="2">The sequence shown here is derived from an EMBL/GenBank/DDBJ whole genome shotgun (WGS) entry which is preliminary data.</text>
</comment>
<evidence type="ECO:0000313" key="3">
    <source>
        <dbReference type="Proteomes" id="UP000011529"/>
    </source>
</evidence>
<dbReference type="PATRIC" id="fig|1263867.3.peg.2537"/>
<name>M2AW10_9BACT</name>